<evidence type="ECO:0000256" key="1">
    <source>
        <dbReference type="SAM" id="Phobius"/>
    </source>
</evidence>
<evidence type="ECO:0000313" key="3">
    <source>
        <dbReference type="Proteomes" id="UP000284120"/>
    </source>
</evidence>
<comment type="caution">
    <text evidence="2">The sequence shown here is derived from an EMBL/GenBank/DDBJ whole genome shotgun (WGS) entry which is preliminary data.</text>
</comment>
<keyword evidence="3" id="KW-1185">Reference proteome</keyword>
<accession>A0A443YRP1</accession>
<feature type="transmembrane region" description="Helical" evidence="1">
    <location>
        <begin position="76"/>
        <end position="98"/>
    </location>
</feature>
<organism evidence="2 3">
    <name type="scientific">Pedobacter chitinilyticus</name>
    <dbReference type="NCBI Taxonomy" id="2233776"/>
    <lineage>
        <taxon>Bacteria</taxon>
        <taxon>Pseudomonadati</taxon>
        <taxon>Bacteroidota</taxon>
        <taxon>Sphingobacteriia</taxon>
        <taxon>Sphingobacteriales</taxon>
        <taxon>Sphingobacteriaceae</taxon>
        <taxon>Pedobacter</taxon>
    </lineage>
</organism>
<evidence type="ECO:0000313" key="2">
    <source>
        <dbReference type="EMBL" id="RWU06423.1"/>
    </source>
</evidence>
<dbReference type="EMBL" id="SAYW01000004">
    <property type="protein sequence ID" value="RWU06423.1"/>
    <property type="molecule type" value="Genomic_DNA"/>
</dbReference>
<keyword evidence="1" id="KW-1133">Transmembrane helix</keyword>
<reference evidence="2 3" key="1">
    <citation type="submission" date="2018-06" db="EMBL/GenBank/DDBJ databases">
        <title>Pedobacter endophyticus sp. nov., an endophytic bacterium isolated from a leaf of Triticum aestivum.</title>
        <authorList>
            <person name="Zhang L."/>
        </authorList>
    </citation>
    <scope>NUCLEOTIDE SEQUENCE [LARGE SCALE GENOMIC DNA]</scope>
    <source>
        <strain evidence="2 3">CM134L-2</strain>
    </source>
</reference>
<protein>
    <submittedName>
        <fullName evidence="2">Uncharacterized protein</fullName>
    </submittedName>
</protein>
<dbReference type="Proteomes" id="UP000284120">
    <property type="component" value="Unassembled WGS sequence"/>
</dbReference>
<name>A0A443YRP1_9SPHI</name>
<keyword evidence="1" id="KW-0472">Membrane</keyword>
<dbReference type="RefSeq" id="WP_113648034.1">
    <property type="nucleotide sequence ID" value="NZ_QMHN01000004.1"/>
</dbReference>
<dbReference type="AlphaFoldDB" id="A0A443YRP1"/>
<keyword evidence="1" id="KW-0812">Transmembrane</keyword>
<gene>
    <name evidence="2" type="ORF">DPV69_14135</name>
</gene>
<proteinExistence type="predicted"/>
<sequence>MKVTADLIEKYHHNLCTLEERKAVEDWLMNSDVDELEFHSENDKQLVKDDMWKNIATVEPDQSAPKQQLLRPASYYMWKGAVAATLLIALLGVAFYYVNRNSEKTVEFVAFHNKSALKVNHISAREYSLAIGPETSAEINAQNGVIDLTGSILISPKRDIELKFDGAVNTLSLKKGQTYIILNSKSGNHGLIVVNEKNLINLPPLIQKKLIQEFDI</sequence>
<dbReference type="OrthoDB" id="1345370at2"/>